<name>A0A1Y1XGL8_9FUNG</name>
<dbReference type="SUPFAM" id="SSF50044">
    <property type="entry name" value="SH3-domain"/>
    <property type="match status" value="2"/>
</dbReference>
<dbReference type="SUPFAM" id="SSF49599">
    <property type="entry name" value="TRAF domain-like"/>
    <property type="match status" value="7"/>
</dbReference>
<dbReference type="Gene3D" id="2.30.30.40">
    <property type="entry name" value="SH3 Domains"/>
    <property type="match status" value="2"/>
</dbReference>
<dbReference type="PANTHER" id="PTHR46162">
    <property type="entry name" value="TRAF-LIKE FAMILY PROTEIN"/>
    <property type="match status" value="1"/>
</dbReference>
<dbReference type="SMART" id="SM00326">
    <property type="entry name" value="SH3"/>
    <property type="match status" value="2"/>
</dbReference>
<feature type="domain" description="MATH" evidence="4">
    <location>
        <begin position="973"/>
        <end position="1104"/>
    </location>
</feature>
<dbReference type="PROSITE" id="PS50144">
    <property type="entry name" value="MATH"/>
    <property type="match status" value="7"/>
</dbReference>
<dbReference type="Gene3D" id="2.60.210.10">
    <property type="entry name" value="Apoptosis, Tumor Necrosis Factor Receptor Associated Protein 2, Chain A"/>
    <property type="match status" value="7"/>
</dbReference>
<dbReference type="PROSITE" id="PS50002">
    <property type="entry name" value="SH3"/>
    <property type="match status" value="2"/>
</dbReference>
<dbReference type="InterPro" id="IPR036028">
    <property type="entry name" value="SH3-like_dom_sf"/>
</dbReference>
<dbReference type="CDD" id="cd00121">
    <property type="entry name" value="MATH"/>
    <property type="match status" value="3"/>
</dbReference>
<evidence type="ECO:0008006" key="7">
    <source>
        <dbReference type="Google" id="ProtNLM"/>
    </source>
</evidence>
<dbReference type="SMART" id="SM00061">
    <property type="entry name" value="MATH"/>
    <property type="match status" value="7"/>
</dbReference>
<feature type="domain" description="SH3" evidence="3">
    <location>
        <begin position="1118"/>
        <end position="1181"/>
    </location>
</feature>
<keyword evidence="1 2" id="KW-0728">SH3 domain</keyword>
<evidence type="ECO:0000259" key="4">
    <source>
        <dbReference type="PROSITE" id="PS50144"/>
    </source>
</evidence>
<sequence>MDEIKSSIQNSDNNNYEEVIGEEYYEWEVENWDKIDSKILFSPAFMTAGYQWKLELFPNGNGEQGKDHISLYLYNIDVEKEEKFHHIRTKYVLFVRNYDHFNIFDTNAITHIFKENDETCGFHKFEKISELYQKNKCYNHSLMENNKIIFGVYLKVFKYNKDEYIKELKDSLKSSLNDEMIVSEDYSHWEIENWSELNNAEYSPGFIIGENEWRIKLRLNGNKENLSVFLENTTVLKNSFHVYTNFSIALRNFDDYSYSTVHRSLNYYSKINYSWGWSNFVKKEDLFKKSENTEKSLIENNRLVVTTYIRTYRYTEEQYMNELKELLDDESDSLVDEFDDEYYFEWEIEDWDKLGIREYSPEFKVGGYTWSIEIMPNGNGDLGKDNVSLYLNNIDVENKPISICTKYVLVIRHYNDYSCFHAKALSYNFRKDNSNYGYHQFINIPDLYTTNQYTNKPLIDGKRAIICVLTRTYKNNKDHYIKNLKQALQNNGRSNDEINDEGYYELKVNNFDTINGDINSPVFSIGNHSWKINLNINKEEDNISVFLRNVDVVNNFSTHINIDYVIAICNYNDYICSKEKSSYSYYNKNQTSWGLKKFMKISDLYEINKSNNKSIIENNTFVVCIYIREYKYNKEKYMKELNDMIKCDEEIVDEIYYEWEINNWSILVNDDCSPEFSLNQYKWKIKIYPFSKNNFNYVSAYFYITDIGDDDYSNIPTKFILIARNPNDYSIYGGNPLTFSFNKNSKSYGFVSFIKRNELLKKNSNDKSIIEDRKIVICLYAKIYKYNKEQYIEDLKYLVNSNISKTKENIINGNGYYEWSIDNWNILINNNEEYSPVFIIGNTRWKIKLCYNDSPNYISLYLCNEDATDKNSSHIYVNYAISISNYTDYSYNKKLTSMDYFNENNYVNGWKEFIKKDELHKKNNKKNKSIIDNNKVIISTYITEYKYTKEMYIDELKKLIKENQSTENYITGENYYEWEINNWSTLKEKNYSSEFDIDNKKWKICLGKNQSVSDEYISLSLINENVKSIIRNNNIYSKFVFAIRNVNDYSLFKAEQTTDITIFNNKDYDNGLDHLIKISELSIKNKQSNKSILENNKFTVGVYIRIYKDDIKSVVEKEEGDLVVSLYNFKGNEYNELDIRKDEYYRITDWTIKEGWVYGYSVDNKKRKGLLPKAFINVCDKNEKDKKHDLVVALYNFERINSYELSIHKNEHYKIIDWNIKNGWVYGYSCENENIKGLFPKAFIKICDNEEDSNHLDLSYDNNLNQIKNNTLSSTSNFIPS</sequence>
<accession>A0A1Y1XGL8</accession>
<dbReference type="InterPro" id="IPR001452">
    <property type="entry name" value="SH3_domain"/>
</dbReference>
<dbReference type="EMBL" id="MCFG01000044">
    <property type="protein sequence ID" value="ORX84877.1"/>
    <property type="molecule type" value="Genomic_DNA"/>
</dbReference>
<gene>
    <name evidence="5" type="ORF">BCR32DRAFT_110090</name>
</gene>
<feature type="domain" description="MATH" evidence="4">
    <location>
        <begin position="501"/>
        <end position="627"/>
    </location>
</feature>
<protein>
    <recommendedName>
        <fullName evidence="7">MATH domain-containing protein</fullName>
    </recommendedName>
</protein>
<evidence type="ECO:0000256" key="2">
    <source>
        <dbReference type="PROSITE-ProRule" id="PRU00192"/>
    </source>
</evidence>
<dbReference type="Pfam" id="PF22486">
    <property type="entry name" value="MATH_2"/>
    <property type="match status" value="6"/>
</dbReference>
<dbReference type="Proteomes" id="UP000193944">
    <property type="component" value="Unassembled WGS sequence"/>
</dbReference>
<feature type="domain" description="MATH" evidence="4">
    <location>
        <begin position="654"/>
        <end position="781"/>
    </location>
</feature>
<feature type="domain" description="MATH" evidence="4">
    <location>
        <begin position="341"/>
        <end position="469"/>
    </location>
</feature>
<dbReference type="InterPro" id="IPR002083">
    <property type="entry name" value="MATH/TRAF_dom"/>
</dbReference>
<reference evidence="5 6" key="2">
    <citation type="submission" date="2016-08" db="EMBL/GenBank/DDBJ databases">
        <title>Pervasive Adenine N6-methylation of Active Genes in Fungi.</title>
        <authorList>
            <consortium name="DOE Joint Genome Institute"/>
            <person name="Mondo S.J."/>
            <person name="Dannebaum R.O."/>
            <person name="Kuo R.C."/>
            <person name="Labutti K."/>
            <person name="Haridas S."/>
            <person name="Kuo A."/>
            <person name="Salamov A."/>
            <person name="Ahrendt S.R."/>
            <person name="Lipzen A."/>
            <person name="Sullivan W."/>
            <person name="Andreopoulos W.B."/>
            <person name="Clum A."/>
            <person name="Lindquist E."/>
            <person name="Daum C."/>
            <person name="Ramamoorthy G.K."/>
            <person name="Gryganskyi A."/>
            <person name="Culley D."/>
            <person name="Magnuson J.K."/>
            <person name="James T.Y."/>
            <person name="O'Malley M.A."/>
            <person name="Stajich J.E."/>
            <person name="Spatafora J.W."/>
            <person name="Visel A."/>
            <person name="Grigoriev I.V."/>
        </authorList>
    </citation>
    <scope>NUCLEOTIDE SEQUENCE [LARGE SCALE GENOMIC DNA]</scope>
    <source>
        <strain evidence="5 6">S4</strain>
    </source>
</reference>
<evidence type="ECO:0000256" key="1">
    <source>
        <dbReference type="ARBA" id="ARBA00022443"/>
    </source>
</evidence>
<feature type="domain" description="SH3" evidence="3">
    <location>
        <begin position="1186"/>
        <end position="1249"/>
    </location>
</feature>
<proteinExistence type="predicted"/>
<feature type="domain" description="MATH" evidence="4">
    <location>
        <begin position="184"/>
        <end position="309"/>
    </location>
</feature>
<dbReference type="PANTHER" id="PTHR46162:SF2">
    <property type="entry name" value="ANKYRIN REPEAT-CONTAINING PROTEIN-RELATED"/>
    <property type="match status" value="1"/>
</dbReference>
<evidence type="ECO:0000313" key="6">
    <source>
        <dbReference type="Proteomes" id="UP000193944"/>
    </source>
</evidence>
<keyword evidence="6" id="KW-1185">Reference proteome</keyword>
<organism evidence="5 6">
    <name type="scientific">Anaeromyces robustus</name>
    <dbReference type="NCBI Taxonomy" id="1754192"/>
    <lineage>
        <taxon>Eukaryota</taxon>
        <taxon>Fungi</taxon>
        <taxon>Fungi incertae sedis</taxon>
        <taxon>Chytridiomycota</taxon>
        <taxon>Chytridiomycota incertae sedis</taxon>
        <taxon>Neocallimastigomycetes</taxon>
        <taxon>Neocallimastigales</taxon>
        <taxon>Neocallimastigaceae</taxon>
        <taxon>Anaeromyces</taxon>
    </lineage>
</organism>
<evidence type="ECO:0000259" key="3">
    <source>
        <dbReference type="PROSITE" id="PS50002"/>
    </source>
</evidence>
<comment type="caution">
    <text evidence="5">The sequence shown here is derived from an EMBL/GenBank/DDBJ whole genome shotgun (WGS) entry which is preliminary data.</text>
</comment>
<dbReference type="OrthoDB" id="289038at2759"/>
<dbReference type="InterPro" id="IPR008974">
    <property type="entry name" value="TRAF-like"/>
</dbReference>
<reference evidence="5 6" key="1">
    <citation type="submission" date="2016-08" db="EMBL/GenBank/DDBJ databases">
        <title>A Parts List for Fungal Cellulosomes Revealed by Comparative Genomics.</title>
        <authorList>
            <consortium name="DOE Joint Genome Institute"/>
            <person name="Haitjema C.H."/>
            <person name="Gilmore S.P."/>
            <person name="Henske J.K."/>
            <person name="Solomon K.V."/>
            <person name="De Groot R."/>
            <person name="Kuo A."/>
            <person name="Mondo S.J."/>
            <person name="Salamov A.A."/>
            <person name="Labutti K."/>
            <person name="Zhao Z."/>
            <person name="Chiniquy J."/>
            <person name="Barry K."/>
            <person name="Brewer H.M."/>
            <person name="Purvine S.O."/>
            <person name="Wright A.T."/>
            <person name="Boxma B."/>
            <person name="Van Alen T."/>
            <person name="Hackstein J.H."/>
            <person name="Baker S.E."/>
            <person name="Grigoriev I.V."/>
            <person name="O'Malley M.A."/>
        </authorList>
    </citation>
    <scope>NUCLEOTIDE SEQUENCE [LARGE SCALE GENOMIC DNA]</scope>
    <source>
        <strain evidence="5 6">S4</strain>
    </source>
</reference>
<feature type="domain" description="MATH" evidence="4">
    <location>
        <begin position="814"/>
        <end position="942"/>
    </location>
</feature>
<evidence type="ECO:0000313" key="5">
    <source>
        <dbReference type="EMBL" id="ORX84877.1"/>
    </source>
</evidence>
<dbReference type="STRING" id="1754192.A0A1Y1XGL8"/>
<feature type="domain" description="MATH" evidence="4">
    <location>
        <begin position="22"/>
        <end position="154"/>
    </location>
</feature>